<feature type="compositionally biased region" description="Basic and acidic residues" evidence="2">
    <location>
        <begin position="457"/>
        <end position="470"/>
    </location>
</feature>
<organism evidence="3 4">
    <name type="scientific">Cerrena zonata</name>
    <dbReference type="NCBI Taxonomy" id="2478898"/>
    <lineage>
        <taxon>Eukaryota</taxon>
        <taxon>Fungi</taxon>
        <taxon>Dikarya</taxon>
        <taxon>Basidiomycota</taxon>
        <taxon>Agaricomycotina</taxon>
        <taxon>Agaricomycetes</taxon>
        <taxon>Polyporales</taxon>
        <taxon>Cerrenaceae</taxon>
        <taxon>Cerrena</taxon>
    </lineage>
</organism>
<dbReference type="GO" id="GO:0006900">
    <property type="term" value="P:vesicle budding from membrane"/>
    <property type="evidence" value="ECO:0007669"/>
    <property type="project" value="TreeGrafter"/>
</dbReference>
<dbReference type="PANTHER" id="PTHR22761:SF96">
    <property type="entry name" value="BCDNA.GH08385"/>
    <property type="match status" value="1"/>
</dbReference>
<name>A0AAW0GL95_9APHY</name>
<evidence type="ECO:0000256" key="2">
    <source>
        <dbReference type="SAM" id="MobiDB-lite"/>
    </source>
</evidence>
<dbReference type="GO" id="GO:0005771">
    <property type="term" value="C:multivesicular body"/>
    <property type="evidence" value="ECO:0007669"/>
    <property type="project" value="TreeGrafter"/>
</dbReference>
<dbReference type="GO" id="GO:0032511">
    <property type="term" value="P:late endosome to vacuole transport via multivesicular body sorting pathway"/>
    <property type="evidence" value="ECO:0007669"/>
    <property type="project" value="TreeGrafter"/>
</dbReference>
<evidence type="ECO:0000256" key="1">
    <source>
        <dbReference type="SAM" id="Coils"/>
    </source>
</evidence>
<dbReference type="InterPro" id="IPR005024">
    <property type="entry name" value="Snf7_fam"/>
</dbReference>
<keyword evidence="1" id="KW-0175">Coiled coil</keyword>
<protein>
    <submittedName>
        <fullName evidence="3">Uncharacterized protein</fullName>
    </submittedName>
</protein>
<proteinExistence type="predicted"/>
<dbReference type="Pfam" id="PF25880">
    <property type="entry name" value="WHD_CHMP7_1st"/>
    <property type="match status" value="1"/>
</dbReference>
<evidence type="ECO:0000313" key="4">
    <source>
        <dbReference type="Proteomes" id="UP001385951"/>
    </source>
</evidence>
<accession>A0AAW0GL95</accession>
<gene>
    <name evidence="3" type="ORF">QCA50_003044</name>
</gene>
<feature type="region of interest" description="Disordered" evidence="2">
    <location>
        <begin position="434"/>
        <end position="480"/>
    </location>
</feature>
<comment type="caution">
    <text evidence="3">The sequence shown here is derived from an EMBL/GenBank/DDBJ whole genome shotgun (WGS) entry which is preliminary data.</text>
</comment>
<dbReference type="PANTHER" id="PTHR22761">
    <property type="entry name" value="CHARGED MULTIVESICULAR BODY PROTEIN"/>
    <property type="match status" value="1"/>
</dbReference>
<keyword evidence="4" id="KW-1185">Reference proteome</keyword>
<sequence length="480" mass="53445">MTSPGPSQSRLFTLATYKSTSNARLKSLYSDFLRQKHSNPTSYASNLEWWRQTIESVVANGSQSTDSASPDRLVLHADRTTLLDLFKVEGVGKPLSLSGVIADLTESKAYYPISQFLNSTQSIYDPGWLPYRIASFVLGKPLWWALQQLNVVPEETAGGHESDSERWNKVKGDYVLRSLVEKAGERILELQKLSPGLSLADSLYSLESFKRKFASCGVENGVLSDLDLKVALKYLERDKRVIAVQGDVIKFVDIRDFSEPEITVVDTGLLALKTAIQNLQSQLDILQTRIEQETEKVSIALRRKQREVALSHLRTQKLLEDIVKKRASSLETLQATMLRVETAAGDVEIMKSYETSTEALRAILAHPSLQREKIDETMDAMSAATADAREIDSAIQMGSAMTQAEAGIDESDLADELQALVQEAEAAEEREKLERLTAEKLRAPGHSPNASEEAESWTDHETDEVFRESRTALNARRVAV</sequence>
<dbReference type="AlphaFoldDB" id="A0AAW0GL95"/>
<evidence type="ECO:0000313" key="3">
    <source>
        <dbReference type="EMBL" id="KAK7693476.1"/>
    </source>
</evidence>
<feature type="coiled-coil region" evidence="1">
    <location>
        <begin position="269"/>
        <end position="303"/>
    </location>
</feature>
<dbReference type="Pfam" id="PF03357">
    <property type="entry name" value="Snf7"/>
    <property type="match status" value="1"/>
</dbReference>
<reference evidence="3 4" key="1">
    <citation type="submission" date="2022-09" db="EMBL/GenBank/DDBJ databases">
        <authorList>
            <person name="Palmer J.M."/>
        </authorList>
    </citation>
    <scope>NUCLEOTIDE SEQUENCE [LARGE SCALE GENOMIC DNA]</scope>
    <source>
        <strain evidence="3 4">DSM 7382</strain>
    </source>
</reference>
<dbReference type="GO" id="GO:0009898">
    <property type="term" value="C:cytoplasmic side of plasma membrane"/>
    <property type="evidence" value="ECO:0007669"/>
    <property type="project" value="TreeGrafter"/>
</dbReference>
<dbReference type="Proteomes" id="UP001385951">
    <property type="component" value="Unassembled WGS sequence"/>
</dbReference>
<dbReference type="GO" id="GO:0000815">
    <property type="term" value="C:ESCRT III complex"/>
    <property type="evidence" value="ECO:0007669"/>
    <property type="project" value="TreeGrafter"/>
</dbReference>
<dbReference type="EMBL" id="JASBNA010000003">
    <property type="protein sequence ID" value="KAK7693476.1"/>
    <property type="molecule type" value="Genomic_DNA"/>
</dbReference>